<feature type="transmembrane region" description="Helical" evidence="7">
    <location>
        <begin position="779"/>
        <end position="804"/>
    </location>
</feature>
<dbReference type="Proteomes" id="UP000803884">
    <property type="component" value="Unassembled WGS sequence"/>
</dbReference>
<keyword evidence="2" id="KW-0926">Vacuole</keyword>
<keyword evidence="5 7" id="KW-0472">Membrane</keyword>
<comment type="caution">
    <text evidence="9">The sequence shown here is derived from an EMBL/GenBank/DDBJ whole genome shotgun (WGS) entry which is preliminary data.</text>
</comment>
<organism evidence="9 10">
    <name type="scientific">Cladosporium halotolerans</name>
    <dbReference type="NCBI Taxonomy" id="1052096"/>
    <lineage>
        <taxon>Eukaryota</taxon>
        <taxon>Fungi</taxon>
        <taxon>Dikarya</taxon>
        <taxon>Ascomycota</taxon>
        <taxon>Pezizomycotina</taxon>
        <taxon>Dothideomycetes</taxon>
        <taxon>Dothideomycetidae</taxon>
        <taxon>Cladosporiales</taxon>
        <taxon>Cladosporiaceae</taxon>
        <taxon>Cladosporium</taxon>
    </lineage>
</organism>
<feature type="transmembrane region" description="Helical" evidence="7">
    <location>
        <begin position="751"/>
        <end position="773"/>
    </location>
</feature>
<evidence type="ECO:0000256" key="5">
    <source>
        <dbReference type="ARBA" id="ARBA00023136"/>
    </source>
</evidence>
<dbReference type="EMBL" id="JAAQHG020000013">
    <property type="protein sequence ID" value="KAL1586780.1"/>
    <property type="molecule type" value="Genomic_DNA"/>
</dbReference>
<feature type="transmembrane region" description="Helical" evidence="7">
    <location>
        <begin position="719"/>
        <end position="739"/>
    </location>
</feature>
<keyword evidence="4 7" id="KW-1133">Transmembrane helix</keyword>
<feature type="compositionally biased region" description="Polar residues" evidence="6">
    <location>
        <begin position="543"/>
        <end position="565"/>
    </location>
</feature>
<dbReference type="AlphaFoldDB" id="A0AB34KTY0"/>
<feature type="region of interest" description="Disordered" evidence="6">
    <location>
        <begin position="650"/>
        <end position="703"/>
    </location>
</feature>
<proteinExistence type="predicted"/>
<dbReference type="GO" id="GO:0042144">
    <property type="term" value="P:vacuole fusion, non-autophagic"/>
    <property type="evidence" value="ECO:0007669"/>
    <property type="project" value="TreeGrafter"/>
</dbReference>
<dbReference type="PANTHER" id="PTHR46140:SF1">
    <property type="entry name" value="VACUOLAR TRANSPORTER CHAPERONE COMPLEX SUBUNIT 4-RELATED"/>
    <property type="match status" value="1"/>
</dbReference>
<protein>
    <recommendedName>
        <fullName evidence="8">SPX domain-containing protein</fullName>
    </recommendedName>
</protein>
<keyword evidence="10" id="KW-1185">Reference proteome</keyword>
<sequence>MKYGQTLRQRSIPAWSAYNIDYDDIKNFIKERTTPGKGKTVAVPGRSDEQAQAFENDLYLIFEEQHLRIDLFVKSKAREIQHRLEDARKRLRHLAKRKPTADQRIPISRLERYGKLENDVLKAGEEIKSLSRFVGAQRTAFRKLLKKYKKWTGSTHLEERVRREVLDDPKSFTQYDLGPMLDDYSSTLHDIRALYETRLQQATTNKSNAQPVASIARSASIAKLQTSIASGSRTDFDTTFATAPLESRGTLASYFVHPENVVELQVLLLQHVRFLSRSASTPTEISSPPTPRTLRSRDSPEQPSNHFLTAADNPDHFIQEQSAVTVDEREHGAGSALQQTKLCARWNVGEDATAVARTGPSKLSTYRLKQKHVGAFFDKSAPFLPRRESAQGTATELSDVRDVLTSNEDVAPLFSMSSNRSRFVGLSNSDNGILLASLDNAVSFEAANKPESKTGFPFALLQVRHEGTADSSLLTTLDGSHLVERVRGFSMEYHAVWHLFKPSTVAAPFWVTTLTKDIRKLPPATLKRTTSRGTPDAAVSPVAMTTGSNGSSVLGTTDGATTAVETSRHPSMGYGDSESTAPPLRAFRKKRRREYPEAAPAQQQARYWSEYDHPEDGSDAGGDAYVIYIDPNEKSSFELFFEKLGRLFSRKPRDPEPEGLPPTPPTPRDDESSSEDEESQLTARRPKSYGAIPSLSATPRPRSLAHSQRELQHLQLPQFAAVSLVASLVILVVAYLLAATGRHKLATTVDAGVVFAIVSSLIFAVVGLAALWRERGVGAVAWGVAGVTLLVDAVGSGGLLAWILA</sequence>
<evidence type="ECO:0000256" key="6">
    <source>
        <dbReference type="SAM" id="MobiDB-lite"/>
    </source>
</evidence>
<evidence type="ECO:0000256" key="4">
    <source>
        <dbReference type="ARBA" id="ARBA00022989"/>
    </source>
</evidence>
<comment type="subcellular location">
    <subcellularLocation>
        <location evidence="1">Vacuole membrane</location>
        <topology evidence="1">Multi-pass membrane protein</topology>
    </subcellularLocation>
</comment>
<gene>
    <name evidence="9" type="ORF">WHR41_04642</name>
</gene>
<dbReference type="InterPro" id="IPR004331">
    <property type="entry name" value="SPX_dom"/>
</dbReference>
<evidence type="ECO:0000256" key="3">
    <source>
        <dbReference type="ARBA" id="ARBA00022692"/>
    </source>
</evidence>
<dbReference type="InterPro" id="IPR051572">
    <property type="entry name" value="VTC_Complex_Subunit"/>
</dbReference>
<evidence type="ECO:0000259" key="8">
    <source>
        <dbReference type="PROSITE" id="PS51382"/>
    </source>
</evidence>
<dbReference type="GO" id="GO:0033254">
    <property type="term" value="C:vacuolar transporter chaperone complex"/>
    <property type="evidence" value="ECO:0007669"/>
    <property type="project" value="TreeGrafter"/>
</dbReference>
<dbReference type="PANTHER" id="PTHR46140">
    <property type="entry name" value="VACUOLAR TRANSPORTER CHAPERONE 1-RELATED"/>
    <property type="match status" value="1"/>
</dbReference>
<evidence type="ECO:0000256" key="2">
    <source>
        <dbReference type="ARBA" id="ARBA00022554"/>
    </source>
</evidence>
<accession>A0AB34KTY0</accession>
<dbReference type="GO" id="GO:0000329">
    <property type="term" value="C:fungal-type vacuole membrane"/>
    <property type="evidence" value="ECO:0007669"/>
    <property type="project" value="TreeGrafter"/>
</dbReference>
<dbReference type="GeneID" id="96006086"/>
<dbReference type="Gene3D" id="3.20.100.30">
    <property type="entry name" value="VTC, catalytic tunnel domain"/>
    <property type="match status" value="1"/>
</dbReference>
<dbReference type="RefSeq" id="XP_069229885.1">
    <property type="nucleotide sequence ID" value="XM_069373248.1"/>
</dbReference>
<dbReference type="PROSITE" id="PS51382">
    <property type="entry name" value="SPX"/>
    <property type="match status" value="1"/>
</dbReference>
<dbReference type="CDD" id="cd14474">
    <property type="entry name" value="SPX_YDR089W"/>
    <property type="match status" value="1"/>
</dbReference>
<feature type="domain" description="SPX" evidence="8">
    <location>
        <begin position="1"/>
        <end position="162"/>
    </location>
</feature>
<evidence type="ECO:0000256" key="1">
    <source>
        <dbReference type="ARBA" id="ARBA00004128"/>
    </source>
</evidence>
<keyword evidence="3 7" id="KW-0812">Transmembrane</keyword>
<dbReference type="GO" id="GO:0007034">
    <property type="term" value="P:vacuolar transport"/>
    <property type="evidence" value="ECO:0007669"/>
    <property type="project" value="TreeGrafter"/>
</dbReference>
<dbReference type="GO" id="GO:0016237">
    <property type="term" value="P:microautophagy"/>
    <property type="evidence" value="ECO:0007669"/>
    <property type="project" value="TreeGrafter"/>
</dbReference>
<dbReference type="InterPro" id="IPR042267">
    <property type="entry name" value="VTC_sf"/>
</dbReference>
<name>A0AB34KTY0_9PEZI</name>
<evidence type="ECO:0000313" key="9">
    <source>
        <dbReference type="EMBL" id="KAL1586780.1"/>
    </source>
</evidence>
<feature type="region of interest" description="Disordered" evidence="6">
    <location>
        <begin position="279"/>
        <end position="314"/>
    </location>
</feature>
<feature type="compositionally biased region" description="Low complexity" evidence="6">
    <location>
        <begin position="597"/>
        <end position="607"/>
    </location>
</feature>
<evidence type="ECO:0000256" key="7">
    <source>
        <dbReference type="SAM" id="Phobius"/>
    </source>
</evidence>
<evidence type="ECO:0000313" key="10">
    <source>
        <dbReference type="Proteomes" id="UP000803884"/>
    </source>
</evidence>
<dbReference type="GO" id="GO:0006799">
    <property type="term" value="P:polyphosphate biosynthetic process"/>
    <property type="evidence" value="ECO:0007669"/>
    <property type="project" value="UniProtKB-ARBA"/>
</dbReference>
<reference evidence="9 10" key="1">
    <citation type="journal article" date="2020" name="Microbiol. Resour. Announc.">
        <title>Draft Genome Sequence of a Cladosporium Species Isolated from the Mesophotic Ascidian Didemnum maculosum.</title>
        <authorList>
            <person name="Gioti A."/>
            <person name="Siaperas R."/>
            <person name="Nikolaivits E."/>
            <person name="Le Goff G."/>
            <person name="Ouazzani J."/>
            <person name="Kotoulas G."/>
            <person name="Topakas E."/>
        </authorList>
    </citation>
    <scope>NUCLEOTIDE SEQUENCE [LARGE SCALE GENOMIC DNA]</scope>
    <source>
        <strain evidence="9 10">TM138-S3</strain>
    </source>
</reference>
<feature type="region of interest" description="Disordered" evidence="6">
    <location>
        <begin position="525"/>
        <end position="616"/>
    </location>
</feature>